<evidence type="ECO:0000259" key="4">
    <source>
        <dbReference type="PROSITE" id="PS50977"/>
    </source>
</evidence>
<dbReference type="PANTHER" id="PTHR30055">
    <property type="entry name" value="HTH-TYPE TRANSCRIPTIONAL REGULATOR RUTR"/>
    <property type="match status" value="1"/>
</dbReference>
<evidence type="ECO:0000256" key="1">
    <source>
        <dbReference type="ARBA" id="ARBA00023125"/>
    </source>
</evidence>
<dbReference type="GO" id="GO:0003700">
    <property type="term" value="F:DNA-binding transcription factor activity"/>
    <property type="evidence" value="ECO:0007669"/>
    <property type="project" value="TreeGrafter"/>
</dbReference>
<dbReference type="Pfam" id="PF19344">
    <property type="entry name" value="TetR_C_32"/>
    <property type="match status" value="1"/>
</dbReference>
<keyword evidence="6" id="KW-1185">Reference proteome</keyword>
<feature type="region of interest" description="Disordered" evidence="3">
    <location>
        <begin position="1"/>
        <end position="66"/>
    </location>
</feature>
<dbReference type="InterPro" id="IPR045823">
    <property type="entry name" value="TetR_C_32"/>
</dbReference>
<feature type="compositionally biased region" description="Low complexity" evidence="3">
    <location>
        <begin position="44"/>
        <end position="54"/>
    </location>
</feature>
<organism evidence="5 6">
    <name type="scientific">Antrihabitans cavernicola</name>
    <dbReference type="NCBI Taxonomy" id="2495913"/>
    <lineage>
        <taxon>Bacteria</taxon>
        <taxon>Bacillati</taxon>
        <taxon>Actinomycetota</taxon>
        <taxon>Actinomycetes</taxon>
        <taxon>Mycobacteriales</taxon>
        <taxon>Nocardiaceae</taxon>
        <taxon>Antrihabitans</taxon>
    </lineage>
</organism>
<evidence type="ECO:0000256" key="2">
    <source>
        <dbReference type="PROSITE-ProRule" id="PRU00335"/>
    </source>
</evidence>
<comment type="caution">
    <text evidence="5">The sequence shown here is derived from an EMBL/GenBank/DDBJ whole genome shotgun (WGS) entry which is preliminary data.</text>
</comment>
<dbReference type="PROSITE" id="PS50977">
    <property type="entry name" value="HTH_TETR_2"/>
    <property type="match status" value="1"/>
</dbReference>
<dbReference type="SUPFAM" id="SSF48498">
    <property type="entry name" value="Tetracyclin repressor-like, C-terminal domain"/>
    <property type="match status" value="1"/>
</dbReference>
<evidence type="ECO:0000313" key="5">
    <source>
        <dbReference type="EMBL" id="KAA0022305.1"/>
    </source>
</evidence>
<dbReference type="InterPro" id="IPR050109">
    <property type="entry name" value="HTH-type_TetR-like_transc_reg"/>
</dbReference>
<feature type="domain" description="HTH tetR-type" evidence="4">
    <location>
        <begin position="69"/>
        <end position="128"/>
    </location>
</feature>
<dbReference type="RefSeq" id="WP_149431066.1">
    <property type="nucleotide sequence ID" value="NZ_VLNY01000006.1"/>
</dbReference>
<accession>A0A5A7SCT2</accession>
<name>A0A5A7SCT2_9NOCA</name>
<dbReference type="Pfam" id="PF00440">
    <property type="entry name" value="TetR_N"/>
    <property type="match status" value="1"/>
</dbReference>
<dbReference type="InterPro" id="IPR036271">
    <property type="entry name" value="Tet_transcr_reg_TetR-rel_C_sf"/>
</dbReference>
<dbReference type="InterPro" id="IPR001647">
    <property type="entry name" value="HTH_TetR"/>
</dbReference>
<evidence type="ECO:0000313" key="6">
    <source>
        <dbReference type="Proteomes" id="UP000322244"/>
    </source>
</evidence>
<dbReference type="InterPro" id="IPR009057">
    <property type="entry name" value="Homeodomain-like_sf"/>
</dbReference>
<evidence type="ECO:0000256" key="3">
    <source>
        <dbReference type="SAM" id="MobiDB-lite"/>
    </source>
</evidence>
<gene>
    <name evidence="5" type="ORF">FOY51_15135</name>
</gene>
<proteinExistence type="predicted"/>
<dbReference type="GO" id="GO:0000976">
    <property type="term" value="F:transcription cis-regulatory region binding"/>
    <property type="evidence" value="ECO:0007669"/>
    <property type="project" value="TreeGrafter"/>
</dbReference>
<dbReference type="Proteomes" id="UP000322244">
    <property type="component" value="Unassembled WGS sequence"/>
</dbReference>
<protein>
    <submittedName>
        <fullName evidence="5">TetR/AcrR family transcriptional regulator</fullName>
    </submittedName>
</protein>
<dbReference type="AlphaFoldDB" id="A0A5A7SCT2"/>
<dbReference type="SUPFAM" id="SSF46689">
    <property type="entry name" value="Homeodomain-like"/>
    <property type="match status" value="1"/>
</dbReference>
<reference evidence="5 6" key="1">
    <citation type="submission" date="2019-07" db="EMBL/GenBank/DDBJ databases">
        <title>Rhodococcus cavernicolus sp. nov., isolated from a cave.</title>
        <authorList>
            <person name="Lee S.D."/>
        </authorList>
    </citation>
    <scope>NUCLEOTIDE SEQUENCE [LARGE SCALE GENOMIC DNA]</scope>
    <source>
        <strain evidence="5 6">C1-24</strain>
    </source>
</reference>
<keyword evidence="1 2" id="KW-0238">DNA-binding</keyword>
<dbReference type="EMBL" id="VLNY01000006">
    <property type="protein sequence ID" value="KAA0022305.1"/>
    <property type="molecule type" value="Genomic_DNA"/>
</dbReference>
<feature type="DNA-binding region" description="H-T-H motif" evidence="2">
    <location>
        <begin position="91"/>
        <end position="110"/>
    </location>
</feature>
<dbReference type="PANTHER" id="PTHR30055:SF160">
    <property type="entry name" value="TRANSCRIPTIONAL REGULATORY PROTEIN (PROBABLY ASNC-FAMILY)-RELATED"/>
    <property type="match status" value="1"/>
</dbReference>
<sequence length="276" mass="30460">MSAHDSRVLPRARRARLKLAGPDHRLRGGALNSTEEVADDDTSVSDSAKPAAKPAKQDGRKKRWHEHKIARREELVDGTIAAIRARGSNLGMDEIAGEIGVSKTVLYRYFADKSDLTNATMRRFVETILAPRIYLAIGSQVEEYDLVHSAIAAYVETVAADPELYLYVMNNTSVNTNNDVVADSERMFAEVVATVLGERMRQWQMDSGGSVPWAYSIVGGIQLATHWWISNKSMSAEDLIDYLTMMTWSAVEGVARAGGSPSRFKARPHPIPAVED</sequence>
<dbReference type="Gene3D" id="1.10.357.10">
    <property type="entry name" value="Tetracycline Repressor, domain 2"/>
    <property type="match status" value="1"/>
</dbReference>
<dbReference type="OrthoDB" id="4542604at2"/>